<keyword evidence="2" id="KW-0732">Signal</keyword>
<evidence type="ECO:0000313" key="4">
    <source>
        <dbReference type="Proteomes" id="UP000821837"/>
    </source>
</evidence>
<comment type="caution">
    <text evidence="3">The sequence shown here is derived from an EMBL/GenBank/DDBJ whole genome shotgun (WGS) entry which is preliminary data.</text>
</comment>
<dbReference type="Proteomes" id="UP000821837">
    <property type="component" value="Chromosome 8"/>
</dbReference>
<dbReference type="EMBL" id="JABSTV010001254">
    <property type="protein sequence ID" value="KAH7940331.1"/>
    <property type="molecule type" value="Genomic_DNA"/>
</dbReference>
<proteinExistence type="predicted"/>
<accession>A0A9D4PGA6</accession>
<evidence type="ECO:0000256" key="2">
    <source>
        <dbReference type="SAM" id="SignalP"/>
    </source>
</evidence>
<organism evidence="3 4">
    <name type="scientific">Rhipicephalus sanguineus</name>
    <name type="common">Brown dog tick</name>
    <name type="synonym">Ixodes sanguineus</name>
    <dbReference type="NCBI Taxonomy" id="34632"/>
    <lineage>
        <taxon>Eukaryota</taxon>
        <taxon>Metazoa</taxon>
        <taxon>Ecdysozoa</taxon>
        <taxon>Arthropoda</taxon>
        <taxon>Chelicerata</taxon>
        <taxon>Arachnida</taxon>
        <taxon>Acari</taxon>
        <taxon>Parasitiformes</taxon>
        <taxon>Ixodida</taxon>
        <taxon>Ixodoidea</taxon>
        <taxon>Ixodidae</taxon>
        <taxon>Rhipicephalinae</taxon>
        <taxon>Rhipicephalus</taxon>
        <taxon>Rhipicephalus</taxon>
    </lineage>
</organism>
<dbReference type="VEuPathDB" id="VectorBase:RSAN_050705"/>
<evidence type="ECO:0000256" key="1">
    <source>
        <dbReference type="SAM" id="MobiDB-lite"/>
    </source>
</evidence>
<dbReference type="VEuPathDB" id="VectorBase:RSAN_048176"/>
<gene>
    <name evidence="3" type="ORF">HPB52_023045</name>
</gene>
<keyword evidence="4" id="KW-1185">Reference proteome</keyword>
<feature type="compositionally biased region" description="Basic and acidic residues" evidence="1">
    <location>
        <begin position="116"/>
        <end position="127"/>
    </location>
</feature>
<feature type="signal peptide" evidence="2">
    <location>
        <begin position="1"/>
        <end position="18"/>
    </location>
</feature>
<sequence>MWCCVLVVCSCFGPPNSAKPRYGSFTAQLSEGSQTGSPTCDCQDRAAKHCTQLPKEALPSAEQQRFFQTESRISIFNPTTSAEGVKTHRHCLCSEDPQEAEDLDNSPQSKKARLLRSADKVPQKLESDTEDSTDIDDPAHGKAKLRKSSPGIPWDRVLESDTDDSDDFDDPTWGKKTKWVRSPDRVPRKATLGSKMRNTAYKCSVRGCPHANEESPVGLWLFPLPDEMDEALLRSEWLRHVPIDDTINTPLSPRSQFVTASGAARELQPTAVGSQSICTAVVQKSQSMTFADVSVKSAGVVQESQSRTVAAKLLAPETMSFVHEGVESQSVTAAGAAQESQSTTNATMVLEPQSLTLANVAVETESITVAGAAQDVQSTASSVSELPSTTTASMMEATQSEALHDVAAEAQFMTPASEAHESEFIADTAMKLQSGTTTSMGQEPHSITLANVTVESQSVRADGTVQELQSITSAAMVQEPKSMTLPKVAAETNLTAAGAVQELLSTASAATKFHSTTTASVMEAPQSEAQFMTAAPEAQGSESTAAAAMGLESTTATSKKQKPQFQALPDVPADTLSTTAAPEARESESTAAAAMVQEPDSMTATDVITESKCVTASGAAQESHSTTVAGVELKPTATLAKERELQSMIFPDRACRHSVQDCC</sequence>
<protein>
    <submittedName>
        <fullName evidence="3">Uncharacterized protein</fullName>
    </submittedName>
</protein>
<dbReference type="AlphaFoldDB" id="A0A9D4PGA6"/>
<feature type="region of interest" description="Disordered" evidence="1">
    <location>
        <begin position="97"/>
        <end position="175"/>
    </location>
</feature>
<feature type="compositionally biased region" description="Acidic residues" evidence="1">
    <location>
        <begin position="160"/>
        <end position="170"/>
    </location>
</feature>
<evidence type="ECO:0000313" key="3">
    <source>
        <dbReference type="EMBL" id="KAH7940331.1"/>
    </source>
</evidence>
<feature type="region of interest" description="Disordered" evidence="1">
    <location>
        <begin position="533"/>
        <end position="599"/>
    </location>
</feature>
<reference evidence="3" key="1">
    <citation type="journal article" date="2020" name="Cell">
        <title>Large-Scale Comparative Analyses of Tick Genomes Elucidate Their Genetic Diversity and Vector Capacities.</title>
        <authorList>
            <consortium name="Tick Genome and Microbiome Consortium (TIGMIC)"/>
            <person name="Jia N."/>
            <person name="Wang J."/>
            <person name="Shi W."/>
            <person name="Du L."/>
            <person name="Sun Y."/>
            <person name="Zhan W."/>
            <person name="Jiang J.F."/>
            <person name="Wang Q."/>
            <person name="Zhang B."/>
            <person name="Ji P."/>
            <person name="Bell-Sakyi L."/>
            <person name="Cui X.M."/>
            <person name="Yuan T.T."/>
            <person name="Jiang B.G."/>
            <person name="Yang W.F."/>
            <person name="Lam T.T."/>
            <person name="Chang Q.C."/>
            <person name="Ding S.J."/>
            <person name="Wang X.J."/>
            <person name="Zhu J.G."/>
            <person name="Ruan X.D."/>
            <person name="Zhao L."/>
            <person name="Wei J.T."/>
            <person name="Ye R.Z."/>
            <person name="Que T.C."/>
            <person name="Du C.H."/>
            <person name="Zhou Y.H."/>
            <person name="Cheng J.X."/>
            <person name="Dai P.F."/>
            <person name="Guo W.B."/>
            <person name="Han X.H."/>
            <person name="Huang E.J."/>
            <person name="Li L.F."/>
            <person name="Wei W."/>
            <person name="Gao Y.C."/>
            <person name="Liu J.Z."/>
            <person name="Shao H.Z."/>
            <person name="Wang X."/>
            <person name="Wang C.C."/>
            <person name="Yang T.C."/>
            <person name="Huo Q.B."/>
            <person name="Li W."/>
            <person name="Chen H.Y."/>
            <person name="Chen S.E."/>
            <person name="Zhou L.G."/>
            <person name="Ni X.B."/>
            <person name="Tian J.H."/>
            <person name="Sheng Y."/>
            <person name="Liu T."/>
            <person name="Pan Y.S."/>
            <person name="Xia L.Y."/>
            <person name="Li J."/>
            <person name="Zhao F."/>
            <person name="Cao W.C."/>
        </authorList>
    </citation>
    <scope>NUCLEOTIDE SEQUENCE</scope>
    <source>
        <strain evidence="3">Rsan-2018</strain>
    </source>
</reference>
<name>A0A9D4PGA6_RHISA</name>
<feature type="chain" id="PRO_5038942190" evidence="2">
    <location>
        <begin position="19"/>
        <end position="663"/>
    </location>
</feature>
<reference evidence="3" key="2">
    <citation type="submission" date="2021-09" db="EMBL/GenBank/DDBJ databases">
        <authorList>
            <person name="Jia N."/>
            <person name="Wang J."/>
            <person name="Shi W."/>
            <person name="Du L."/>
            <person name="Sun Y."/>
            <person name="Zhan W."/>
            <person name="Jiang J."/>
            <person name="Wang Q."/>
            <person name="Zhang B."/>
            <person name="Ji P."/>
            <person name="Sakyi L.B."/>
            <person name="Cui X."/>
            <person name="Yuan T."/>
            <person name="Jiang B."/>
            <person name="Yang W."/>
            <person name="Lam T.T.-Y."/>
            <person name="Chang Q."/>
            <person name="Ding S."/>
            <person name="Wang X."/>
            <person name="Zhu J."/>
            <person name="Ruan X."/>
            <person name="Zhao L."/>
            <person name="Wei J."/>
            <person name="Que T."/>
            <person name="Du C."/>
            <person name="Cheng J."/>
            <person name="Dai P."/>
            <person name="Han X."/>
            <person name="Huang E."/>
            <person name="Gao Y."/>
            <person name="Liu J."/>
            <person name="Shao H."/>
            <person name="Ye R."/>
            <person name="Li L."/>
            <person name="Wei W."/>
            <person name="Wang X."/>
            <person name="Wang C."/>
            <person name="Huo Q."/>
            <person name="Li W."/>
            <person name="Guo W."/>
            <person name="Chen H."/>
            <person name="Chen S."/>
            <person name="Zhou L."/>
            <person name="Zhou L."/>
            <person name="Ni X."/>
            <person name="Tian J."/>
            <person name="Zhou Y."/>
            <person name="Sheng Y."/>
            <person name="Liu T."/>
            <person name="Pan Y."/>
            <person name="Xia L."/>
            <person name="Li J."/>
            <person name="Zhao F."/>
            <person name="Cao W."/>
        </authorList>
    </citation>
    <scope>NUCLEOTIDE SEQUENCE</scope>
    <source>
        <strain evidence="3">Rsan-2018</strain>
        <tissue evidence="3">Larvae</tissue>
    </source>
</reference>